<dbReference type="Pfam" id="PF00986">
    <property type="entry name" value="DNA_gyraseB_C"/>
    <property type="match status" value="1"/>
</dbReference>
<dbReference type="InterPro" id="IPR014721">
    <property type="entry name" value="Ribsml_uS5_D2-typ_fold_subgr"/>
</dbReference>
<dbReference type="InterPro" id="IPR013759">
    <property type="entry name" value="Topo_IIA_B_C"/>
</dbReference>
<dbReference type="RefSeq" id="WP_145031003.1">
    <property type="nucleotide sequence ID" value="NZ_CP036271.1"/>
</dbReference>
<dbReference type="PRINTS" id="PR01159">
    <property type="entry name" value="DNAGYRASEB"/>
</dbReference>
<dbReference type="PANTHER" id="PTHR45866:SF1">
    <property type="entry name" value="DNA GYRASE SUBUNIT B, MITOCHONDRIAL"/>
    <property type="match status" value="1"/>
</dbReference>
<dbReference type="SMART" id="SM00433">
    <property type="entry name" value="TOP2c"/>
    <property type="match status" value="1"/>
</dbReference>
<dbReference type="InterPro" id="IPR003594">
    <property type="entry name" value="HATPase_dom"/>
</dbReference>
<comment type="catalytic activity">
    <reaction evidence="1">
        <text>ATP-dependent breakage, passage and rejoining of double-stranded DNA.</text>
        <dbReference type="EC" id="5.6.2.2"/>
    </reaction>
</comment>
<dbReference type="GO" id="GO:0046872">
    <property type="term" value="F:metal ion binding"/>
    <property type="evidence" value="ECO:0007669"/>
    <property type="project" value="UniProtKB-KW"/>
</dbReference>
<keyword evidence="6" id="KW-0547">Nucleotide-binding</keyword>
<organism evidence="13 14">
    <name type="scientific">Caulifigura coniformis</name>
    <dbReference type="NCBI Taxonomy" id="2527983"/>
    <lineage>
        <taxon>Bacteria</taxon>
        <taxon>Pseudomonadati</taxon>
        <taxon>Planctomycetota</taxon>
        <taxon>Planctomycetia</taxon>
        <taxon>Planctomycetales</taxon>
        <taxon>Planctomycetaceae</taxon>
        <taxon>Caulifigura</taxon>
    </lineage>
</organism>
<dbReference type="GO" id="GO:0003677">
    <property type="term" value="F:DNA binding"/>
    <property type="evidence" value="ECO:0007669"/>
    <property type="project" value="UniProtKB-KW"/>
</dbReference>
<dbReference type="SUPFAM" id="SSF55874">
    <property type="entry name" value="ATPase domain of HSP90 chaperone/DNA topoisomerase II/histidine kinase"/>
    <property type="match status" value="1"/>
</dbReference>
<keyword evidence="14" id="KW-1185">Reference proteome</keyword>
<dbReference type="GO" id="GO:0006265">
    <property type="term" value="P:DNA topological change"/>
    <property type="evidence" value="ECO:0007669"/>
    <property type="project" value="InterPro"/>
</dbReference>
<evidence type="ECO:0000256" key="9">
    <source>
        <dbReference type="ARBA" id="ARBA00023029"/>
    </source>
</evidence>
<dbReference type="InterPro" id="IPR006171">
    <property type="entry name" value="TOPRIM_dom"/>
</dbReference>
<dbReference type="PROSITE" id="PS00177">
    <property type="entry name" value="TOPOISOMERASE_II"/>
    <property type="match status" value="1"/>
</dbReference>
<dbReference type="InterPro" id="IPR013760">
    <property type="entry name" value="Topo_IIA-like_dom_sf"/>
</dbReference>
<dbReference type="Proteomes" id="UP000315700">
    <property type="component" value="Chromosome"/>
</dbReference>
<dbReference type="SUPFAM" id="SSF56719">
    <property type="entry name" value="Type II DNA topoisomerase"/>
    <property type="match status" value="1"/>
</dbReference>
<dbReference type="FunFam" id="3.40.50.670:FF:000001">
    <property type="entry name" value="DNA topoisomerase 2"/>
    <property type="match status" value="1"/>
</dbReference>
<dbReference type="GO" id="GO:0005524">
    <property type="term" value="F:ATP binding"/>
    <property type="evidence" value="ECO:0007669"/>
    <property type="project" value="UniProtKB-KW"/>
</dbReference>
<dbReference type="FunCoup" id="A0A517SGJ2">
    <property type="interactions" value="445"/>
</dbReference>
<protein>
    <recommendedName>
        <fullName evidence="4">DNA topoisomerase (ATP-hydrolyzing)</fullName>
        <ecNumber evidence="4">5.6.2.2</ecNumber>
    </recommendedName>
</protein>
<dbReference type="PROSITE" id="PS50880">
    <property type="entry name" value="TOPRIM"/>
    <property type="match status" value="1"/>
</dbReference>
<evidence type="ECO:0000313" key="13">
    <source>
        <dbReference type="EMBL" id="QDT55230.1"/>
    </source>
</evidence>
<dbReference type="InterPro" id="IPR001241">
    <property type="entry name" value="Topo_IIA"/>
</dbReference>
<dbReference type="PANTHER" id="PTHR45866">
    <property type="entry name" value="DNA GYRASE/TOPOISOMERASE SUBUNIT B"/>
    <property type="match status" value="1"/>
</dbReference>
<dbReference type="EC" id="5.6.2.2" evidence="4"/>
<evidence type="ECO:0000313" key="14">
    <source>
        <dbReference type="Proteomes" id="UP000315700"/>
    </source>
</evidence>
<dbReference type="InterPro" id="IPR013506">
    <property type="entry name" value="Topo_IIA_bsu_dom2"/>
</dbReference>
<dbReference type="Gene3D" id="3.40.50.670">
    <property type="match status" value="2"/>
</dbReference>
<dbReference type="OrthoDB" id="9802808at2"/>
<name>A0A517SGJ2_9PLAN</name>
<keyword evidence="8" id="KW-0460">Magnesium</keyword>
<dbReference type="Pfam" id="PF01751">
    <property type="entry name" value="Toprim"/>
    <property type="match status" value="1"/>
</dbReference>
<dbReference type="SMART" id="SM00387">
    <property type="entry name" value="HATPase_c"/>
    <property type="match status" value="1"/>
</dbReference>
<dbReference type="EMBL" id="CP036271">
    <property type="protein sequence ID" value="QDT55230.1"/>
    <property type="molecule type" value="Genomic_DNA"/>
</dbReference>
<dbReference type="AlphaFoldDB" id="A0A517SGJ2"/>
<evidence type="ECO:0000256" key="4">
    <source>
        <dbReference type="ARBA" id="ARBA00012895"/>
    </source>
</evidence>
<dbReference type="SUPFAM" id="SSF54211">
    <property type="entry name" value="Ribosomal protein S5 domain 2-like"/>
    <property type="match status" value="1"/>
</dbReference>
<keyword evidence="10" id="KW-0238">DNA-binding</keyword>
<evidence type="ECO:0000256" key="1">
    <source>
        <dbReference type="ARBA" id="ARBA00000185"/>
    </source>
</evidence>
<dbReference type="Pfam" id="PF00204">
    <property type="entry name" value="DNA_gyraseB"/>
    <property type="match status" value="1"/>
</dbReference>
<evidence type="ECO:0000259" key="12">
    <source>
        <dbReference type="PROSITE" id="PS50880"/>
    </source>
</evidence>
<evidence type="ECO:0000256" key="2">
    <source>
        <dbReference type="ARBA" id="ARBA00001946"/>
    </source>
</evidence>
<evidence type="ECO:0000256" key="7">
    <source>
        <dbReference type="ARBA" id="ARBA00022840"/>
    </source>
</evidence>
<reference evidence="13 14" key="1">
    <citation type="submission" date="2019-02" db="EMBL/GenBank/DDBJ databases">
        <title>Deep-cultivation of Planctomycetes and their phenomic and genomic characterization uncovers novel biology.</title>
        <authorList>
            <person name="Wiegand S."/>
            <person name="Jogler M."/>
            <person name="Boedeker C."/>
            <person name="Pinto D."/>
            <person name="Vollmers J."/>
            <person name="Rivas-Marin E."/>
            <person name="Kohn T."/>
            <person name="Peeters S.H."/>
            <person name="Heuer A."/>
            <person name="Rast P."/>
            <person name="Oberbeckmann S."/>
            <person name="Bunk B."/>
            <person name="Jeske O."/>
            <person name="Meyerdierks A."/>
            <person name="Storesund J.E."/>
            <person name="Kallscheuer N."/>
            <person name="Luecker S."/>
            <person name="Lage O.M."/>
            <person name="Pohl T."/>
            <person name="Merkel B.J."/>
            <person name="Hornburger P."/>
            <person name="Mueller R.-W."/>
            <person name="Bruemmer F."/>
            <person name="Labrenz M."/>
            <person name="Spormann A.M."/>
            <person name="Op den Camp H."/>
            <person name="Overmann J."/>
            <person name="Amann R."/>
            <person name="Jetten M.S.M."/>
            <person name="Mascher T."/>
            <person name="Medema M.H."/>
            <person name="Devos D.P."/>
            <person name="Kaster A.-K."/>
            <person name="Ovreas L."/>
            <person name="Rohde M."/>
            <person name="Galperin M.Y."/>
            <person name="Jogler C."/>
        </authorList>
    </citation>
    <scope>NUCLEOTIDE SEQUENCE [LARGE SCALE GENOMIC DNA]</scope>
    <source>
        <strain evidence="13 14">Pan44</strain>
    </source>
</reference>
<evidence type="ECO:0000256" key="3">
    <source>
        <dbReference type="ARBA" id="ARBA00010708"/>
    </source>
</evidence>
<dbReference type="NCBIfam" id="NF011501">
    <property type="entry name" value="PRK14939.1"/>
    <property type="match status" value="1"/>
</dbReference>
<keyword evidence="7" id="KW-0067">ATP-binding</keyword>
<dbReference type="KEGG" id="ccos:Pan44_32720"/>
<evidence type="ECO:0000256" key="6">
    <source>
        <dbReference type="ARBA" id="ARBA00022741"/>
    </source>
</evidence>
<dbReference type="Pfam" id="PF02518">
    <property type="entry name" value="HATPase_c"/>
    <property type="match status" value="1"/>
</dbReference>
<comment type="cofactor">
    <cofactor evidence="2">
        <name>Mg(2+)</name>
        <dbReference type="ChEBI" id="CHEBI:18420"/>
    </cofactor>
</comment>
<accession>A0A517SGJ2</accession>
<feature type="domain" description="Toprim" evidence="12">
    <location>
        <begin position="437"/>
        <end position="552"/>
    </location>
</feature>
<evidence type="ECO:0000256" key="5">
    <source>
        <dbReference type="ARBA" id="ARBA00022723"/>
    </source>
</evidence>
<dbReference type="GO" id="GO:0003918">
    <property type="term" value="F:DNA topoisomerase type II (double strand cut, ATP-hydrolyzing) activity"/>
    <property type="evidence" value="ECO:0007669"/>
    <property type="project" value="UniProtKB-EC"/>
</dbReference>
<evidence type="ECO:0000256" key="11">
    <source>
        <dbReference type="ARBA" id="ARBA00023235"/>
    </source>
</evidence>
<keyword evidence="9" id="KW-0799">Topoisomerase</keyword>
<proteinExistence type="inferred from homology"/>
<keyword evidence="5" id="KW-0479">Metal-binding</keyword>
<dbReference type="Gene3D" id="3.30.565.10">
    <property type="entry name" value="Histidine kinase-like ATPase, C-terminal domain"/>
    <property type="match status" value="1"/>
</dbReference>
<keyword evidence="11 13" id="KW-0413">Isomerase</keyword>
<dbReference type="InterPro" id="IPR000565">
    <property type="entry name" value="Topo_IIA_B"/>
</dbReference>
<evidence type="ECO:0000256" key="10">
    <source>
        <dbReference type="ARBA" id="ARBA00023125"/>
    </source>
</evidence>
<dbReference type="InterPro" id="IPR020568">
    <property type="entry name" value="Ribosomal_Su5_D2-typ_SF"/>
</dbReference>
<sequence>MAGTDSGTDSTKTTSVEYGAEQIRALEGIEGIRLRPDMYIGGTDQHGLHHLVYELVSNSIDENVNGHASYALVNLHADGSCTVEDDGRGIPVGPMPDMDNRPALEVVFTELHAGGKFDRKSGYQVGTGGLHGLGVKAVNACSEWVEVEVKREGFVWTMEFAEGKVTKPLTKLGPTEATGTKVTFKPDPTIFKGVQFSYETIHRVLQDAAFLNARLRIRIADDASGRSDEFYYENGLEAFVKHLNRTETTLFPNVIQISGNAPADAGGQVDVNVALQYNDGFTETVRCYANGIYNSEGGAHLSGFRTALTRVLNSYARKEGIIKEKDVNVQGEDFREGLAAVVTIRHPDPKFEAQTKIRCLNPDAESAVSAIVGEHLGKYFEENPQVAKLLCTKGLRAAEAREAARKARDLARDKNKVSGGGLPEKLRDCRNHNLDVSELYLVEGDSAGGSADTGRDSATQAVLPLRGKILNVEKAQLIKVLANQEVAALFKAIGISPMAEDIDIAKRRYGKIILMTDADVDGSHIRTLLLTFLFRHMRELVKQGCVYIAQPPLYRVLQKNRRNQKPRYVQTHEEMMGELLDLGLHGAELTLHHRPDDPSPNGKPPRVFGANQLKKLAEVMTQIDEPLATLEHRGINLAQFARAHSREGELPRFRATVGFEEKWFFTKEEREAHEAETRPAATAPTDGAAAPVESHISELHEVRSINKAVATLRSDFELDLRDLTLPPNVNAEPVFPYLLSTENGERKLQTIRDIVPALRDLGGRGLNYTRFKGLGEMNPDELFETAMDPSVRILKRVTLDDAASAEEIFRVLMGDHVEPRREFIEKHALEVRDLDV</sequence>
<dbReference type="InterPro" id="IPR002288">
    <property type="entry name" value="DNA_gyrase_B_C"/>
</dbReference>
<gene>
    <name evidence="13" type="primary">gyrB_2</name>
    <name evidence="13" type="ORF">Pan44_32720</name>
</gene>
<dbReference type="InterPro" id="IPR036890">
    <property type="entry name" value="HATPase_C_sf"/>
</dbReference>
<dbReference type="PRINTS" id="PR00418">
    <property type="entry name" value="TPI2FAMILY"/>
</dbReference>
<comment type="similarity">
    <text evidence="3">Belongs to the type II topoisomerase GyrB family.</text>
</comment>
<dbReference type="FunFam" id="3.30.230.10:FF:000005">
    <property type="entry name" value="DNA gyrase subunit B"/>
    <property type="match status" value="1"/>
</dbReference>
<dbReference type="InParanoid" id="A0A517SGJ2"/>
<dbReference type="InterPro" id="IPR018522">
    <property type="entry name" value="TopoIIA_CS"/>
</dbReference>
<evidence type="ECO:0000256" key="8">
    <source>
        <dbReference type="ARBA" id="ARBA00022842"/>
    </source>
</evidence>
<dbReference type="Gene3D" id="3.30.230.10">
    <property type="match status" value="1"/>
</dbReference>
<dbReference type="CDD" id="cd16928">
    <property type="entry name" value="HATPase_GyrB-like"/>
    <property type="match status" value="1"/>
</dbReference>